<feature type="compositionally biased region" description="Low complexity" evidence="1">
    <location>
        <begin position="31"/>
        <end position="42"/>
    </location>
</feature>
<evidence type="ECO:0008006" key="5">
    <source>
        <dbReference type="Google" id="ProtNLM"/>
    </source>
</evidence>
<evidence type="ECO:0000313" key="3">
    <source>
        <dbReference type="EMBL" id="BDG03554.1"/>
    </source>
</evidence>
<feature type="compositionally biased region" description="Pro residues" evidence="1">
    <location>
        <begin position="43"/>
        <end position="59"/>
    </location>
</feature>
<name>A0ABN6MUS0_9BACT</name>
<sequence length="461" mass="47746">MNRRLAALCLALPLAAAAQNTPPPAAPEPAPAAATPPSGVATPPAPAAPPAPPAPPAPAAEPGQGAQPPPVAPEKPQKPAVATPPPKEGVTVEWSGWLQTHAWRTFGGVNPTATGTTDLPLFAVSGRDAAGVSARQSRIRAALGLPTDGLLAGAKAKGLVEMDFMGPLASDDHSLPAVRLRHAWVAATWKDLSNLTLTVGQTWGIFTGPHFAASLAHLAVPRFAGAGFLFRRAPQVRLSAETSGPVVLSAQVAALAPYDKPRSAGVLVGERSGIPDAEGRVALAVKPGGKPLLEVGASGRYGREVYFLDGAGRDSTIDSWGASVDARLDVPYLTVVGAAFLGEALGVYSSIAPEVKITTDASGKSTAVSPVRTEGFWAQAIVTPLPIVQLVGGYGIEEPREADLPTTATVINRNQQVSGGVILSLSSRWRVSTEVTWYVTNTQDRFRRDSTQVELGSLFAF</sequence>
<dbReference type="RefSeq" id="WP_248361659.1">
    <property type="nucleotide sequence ID" value="NZ_AP025591.1"/>
</dbReference>
<feature type="region of interest" description="Disordered" evidence="1">
    <location>
        <begin position="19"/>
        <end position="90"/>
    </location>
</feature>
<feature type="chain" id="PRO_5047007025" description="Porin" evidence="2">
    <location>
        <begin position="26"/>
        <end position="461"/>
    </location>
</feature>
<keyword evidence="4" id="KW-1185">Reference proteome</keyword>
<feature type="compositionally biased region" description="Pro residues" evidence="1">
    <location>
        <begin position="21"/>
        <end position="30"/>
    </location>
</feature>
<gene>
    <name evidence="3" type="ORF">AMOR_25500</name>
</gene>
<proteinExistence type="predicted"/>
<dbReference type="SUPFAM" id="SSF56935">
    <property type="entry name" value="Porins"/>
    <property type="match status" value="1"/>
</dbReference>
<evidence type="ECO:0000256" key="1">
    <source>
        <dbReference type="SAM" id="MobiDB-lite"/>
    </source>
</evidence>
<protein>
    <recommendedName>
        <fullName evidence="5">Porin</fullName>
    </recommendedName>
</protein>
<reference evidence="4" key="1">
    <citation type="journal article" date="2022" name="Int. J. Syst. Evol. Microbiol.">
        <title>Anaeromyxobacter oryzae sp. nov., Anaeromyxobacter diazotrophicus sp. nov. and Anaeromyxobacter paludicola sp. nov., isolated from paddy soils.</title>
        <authorList>
            <person name="Itoh H."/>
            <person name="Xu Z."/>
            <person name="Mise K."/>
            <person name="Masuda Y."/>
            <person name="Ushijima N."/>
            <person name="Hayakawa C."/>
            <person name="Shiratori Y."/>
            <person name="Senoo K."/>
        </authorList>
    </citation>
    <scope>NUCLEOTIDE SEQUENCE [LARGE SCALE GENOMIC DNA]</scope>
    <source>
        <strain evidence="4">Red232</strain>
    </source>
</reference>
<feature type="signal peptide" evidence="2">
    <location>
        <begin position="1"/>
        <end position="25"/>
    </location>
</feature>
<evidence type="ECO:0000313" key="4">
    <source>
        <dbReference type="Proteomes" id="UP001162891"/>
    </source>
</evidence>
<keyword evidence="2" id="KW-0732">Signal</keyword>
<evidence type="ECO:0000256" key="2">
    <source>
        <dbReference type="SAM" id="SignalP"/>
    </source>
</evidence>
<dbReference type="EMBL" id="AP025591">
    <property type="protein sequence ID" value="BDG03554.1"/>
    <property type="molecule type" value="Genomic_DNA"/>
</dbReference>
<organism evidence="3 4">
    <name type="scientific">Anaeromyxobacter oryzae</name>
    <dbReference type="NCBI Taxonomy" id="2918170"/>
    <lineage>
        <taxon>Bacteria</taxon>
        <taxon>Pseudomonadati</taxon>
        <taxon>Myxococcota</taxon>
        <taxon>Myxococcia</taxon>
        <taxon>Myxococcales</taxon>
        <taxon>Cystobacterineae</taxon>
        <taxon>Anaeromyxobacteraceae</taxon>
        <taxon>Anaeromyxobacter</taxon>
    </lineage>
</organism>
<dbReference type="Proteomes" id="UP001162891">
    <property type="component" value="Chromosome"/>
</dbReference>
<accession>A0ABN6MUS0</accession>